<feature type="repeat" description="WD" evidence="1">
    <location>
        <begin position="176"/>
        <end position="217"/>
    </location>
</feature>
<organism evidence="3 4">
    <name type="scientific">Suillus subaureus</name>
    <dbReference type="NCBI Taxonomy" id="48587"/>
    <lineage>
        <taxon>Eukaryota</taxon>
        <taxon>Fungi</taxon>
        <taxon>Dikarya</taxon>
        <taxon>Basidiomycota</taxon>
        <taxon>Agaricomycotina</taxon>
        <taxon>Agaricomycetes</taxon>
        <taxon>Agaricomycetidae</taxon>
        <taxon>Boletales</taxon>
        <taxon>Suillineae</taxon>
        <taxon>Suillaceae</taxon>
        <taxon>Suillus</taxon>
    </lineage>
</organism>
<reference evidence="3" key="1">
    <citation type="journal article" date="2020" name="New Phytol.">
        <title>Comparative genomics reveals dynamic genome evolution in host specialist ectomycorrhizal fungi.</title>
        <authorList>
            <person name="Lofgren L.A."/>
            <person name="Nguyen N.H."/>
            <person name="Vilgalys R."/>
            <person name="Ruytinx J."/>
            <person name="Liao H.L."/>
            <person name="Branco S."/>
            <person name="Kuo A."/>
            <person name="LaButti K."/>
            <person name="Lipzen A."/>
            <person name="Andreopoulos W."/>
            <person name="Pangilinan J."/>
            <person name="Riley R."/>
            <person name="Hundley H."/>
            <person name="Na H."/>
            <person name="Barry K."/>
            <person name="Grigoriev I.V."/>
            <person name="Stajich J.E."/>
            <person name="Kennedy P.G."/>
        </authorList>
    </citation>
    <scope>NUCLEOTIDE SEQUENCE</scope>
    <source>
        <strain evidence="3">MN1</strain>
    </source>
</reference>
<feature type="repeat" description="WD" evidence="1">
    <location>
        <begin position="39"/>
        <end position="73"/>
    </location>
</feature>
<dbReference type="SUPFAM" id="SSF50960">
    <property type="entry name" value="TolB, C-terminal domain"/>
    <property type="match status" value="1"/>
</dbReference>
<feature type="compositionally biased region" description="Basic and acidic residues" evidence="2">
    <location>
        <begin position="404"/>
        <end position="427"/>
    </location>
</feature>
<dbReference type="RefSeq" id="XP_041185330.1">
    <property type="nucleotide sequence ID" value="XM_041342318.1"/>
</dbReference>
<dbReference type="EMBL" id="JABBWG010000276">
    <property type="protein sequence ID" value="KAG1796182.1"/>
    <property type="molecule type" value="Genomic_DNA"/>
</dbReference>
<dbReference type="PANTHER" id="PTHR19879">
    <property type="entry name" value="TRANSCRIPTION INITIATION FACTOR TFIID"/>
    <property type="match status" value="1"/>
</dbReference>
<dbReference type="Gene3D" id="2.130.10.10">
    <property type="entry name" value="YVTN repeat-like/Quinoprotein amine dehydrogenase"/>
    <property type="match status" value="2"/>
</dbReference>
<feature type="compositionally biased region" description="Low complexity" evidence="2">
    <location>
        <begin position="435"/>
        <end position="452"/>
    </location>
</feature>
<gene>
    <name evidence="3" type="ORF">BJ212DRAFT_1582366</name>
</gene>
<feature type="region of interest" description="Disordered" evidence="2">
    <location>
        <begin position="398"/>
        <end position="572"/>
    </location>
</feature>
<feature type="compositionally biased region" description="Low complexity" evidence="2">
    <location>
        <begin position="361"/>
        <end position="373"/>
    </location>
</feature>
<name>A0A9P7AT73_9AGAM</name>
<comment type="caution">
    <text evidence="3">The sequence shown here is derived from an EMBL/GenBank/DDBJ whole genome shotgun (WGS) entry which is preliminary data.</text>
</comment>
<dbReference type="Proteomes" id="UP000807769">
    <property type="component" value="Unassembled WGS sequence"/>
</dbReference>
<dbReference type="PANTHER" id="PTHR19879:SF9">
    <property type="entry name" value="TRANSCRIPTION INITIATION FACTOR TFIID SUBUNIT 5"/>
    <property type="match status" value="1"/>
</dbReference>
<dbReference type="Pfam" id="PF00400">
    <property type="entry name" value="WD40"/>
    <property type="match status" value="2"/>
</dbReference>
<evidence type="ECO:0000313" key="3">
    <source>
        <dbReference type="EMBL" id="KAG1796182.1"/>
    </source>
</evidence>
<feature type="region of interest" description="Disordered" evidence="2">
    <location>
        <begin position="324"/>
        <end position="374"/>
    </location>
</feature>
<feature type="compositionally biased region" description="Polar residues" evidence="2">
    <location>
        <begin position="324"/>
        <end position="337"/>
    </location>
</feature>
<dbReference type="InterPro" id="IPR015943">
    <property type="entry name" value="WD40/YVTN_repeat-like_dom_sf"/>
</dbReference>
<feature type="compositionally biased region" description="Acidic residues" evidence="2">
    <location>
        <begin position="520"/>
        <end position="561"/>
    </location>
</feature>
<evidence type="ECO:0000256" key="2">
    <source>
        <dbReference type="SAM" id="MobiDB-lite"/>
    </source>
</evidence>
<keyword evidence="4" id="KW-1185">Reference proteome</keyword>
<keyword evidence="1" id="KW-0853">WD repeat</keyword>
<evidence type="ECO:0000313" key="4">
    <source>
        <dbReference type="Proteomes" id="UP000807769"/>
    </source>
</evidence>
<dbReference type="OrthoDB" id="2687579at2759"/>
<dbReference type="SMART" id="SM00320">
    <property type="entry name" value="WD40"/>
    <property type="match status" value="3"/>
</dbReference>
<accession>A0A9P7AT73</accession>
<protein>
    <submittedName>
        <fullName evidence="3">Uncharacterized protein</fullName>
    </submittedName>
</protein>
<proteinExistence type="predicted"/>
<dbReference type="PROSITE" id="PS50294">
    <property type="entry name" value="WD_REPEATS_REGION"/>
    <property type="match status" value="1"/>
</dbReference>
<evidence type="ECO:0000256" key="1">
    <source>
        <dbReference type="PROSITE-ProRule" id="PRU00221"/>
    </source>
</evidence>
<dbReference type="InterPro" id="IPR001680">
    <property type="entry name" value="WD40_rpt"/>
</dbReference>
<dbReference type="AlphaFoldDB" id="A0A9P7AT73"/>
<dbReference type="PROSITE" id="PS50082">
    <property type="entry name" value="WD_REPEATS_2"/>
    <property type="match status" value="2"/>
</dbReference>
<dbReference type="GeneID" id="64636334"/>
<sequence>MIVRVSRDGRWVVTVVGGVLKVCEVETGIVRIFQVDLWIGCIDISADSTLLAGESYDETARIWRLDTGKLVAVTGSFKWSDVVGALRFSEDSRKLAVMSNWGECLQVWDVQAQKLDATREKSRAPGYYWPTPPLFWTTKDKSIVTAPSFMNDSPNMWPVTVYEFDASTLETIGDSFQGHTSIISDLALSSDCVLLASASDDNTIKLWSFESRQLLTSFNVQAPRSLLLSPDSCQLAYTTYDEPNIYICDIPVNILASIGLAKETSGPESSHLAKLLNPDATRQNVRRKPPISVISSAPRPLTVTIDHPQPVFLGFLRKLLSSSHTDPVRPTCTNESRNPLDFPATAPLPHPLINPHENFRPPTTQSSAPASTSFKSRLHSLSTWWPLQTDHASRAISDVPLAQGKERNAAADAPRKDDQCIPDEDRVSPPPSPNPDSRQPTTAGQVPIQIVPSPQPQPQHAPNQDQPPVQAVPTFGGEGQSDYLPGLKLINEMGEDAAPDPPSPINTEEAGPPPLVEAHEEGDEDEDKDEGDEIDGGNLVVDEDVDDSEMEDVEDEGDDDFQFGGDDKRFSM</sequence>